<dbReference type="Proteomes" id="UP000198822">
    <property type="component" value="Chromosome I"/>
</dbReference>
<dbReference type="EMBL" id="LT629695">
    <property type="protein sequence ID" value="SDH30464.1"/>
    <property type="molecule type" value="Genomic_DNA"/>
</dbReference>
<accession>A0A1G8BBH8</accession>
<dbReference type="RefSeq" id="WP_092502713.1">
    <property type="nucleotide sequence ID" value="NZ_LT629695.1"/>
</dbReference>
<protein>
    <submittedName>
        <fullName evidence="1">Uncharacterized protein</fullName>
    </submittedName>
</protein>
<dbReference type="STRING" id="399736.SAMN04489720_0843"/>
<keyword evidence="2" id="KW-1185">Reference proteome</keyword>
<sequence length="78" mass="8402">MAHHIMLGSTQPSWALHASEDVDQVRERLRVAASTRQAVDVKVVITGTTTPTILTINPAQLGWWGFLDADAPRVPAAG</sequence>
<evidence type="ECO:0000313" key="2">
    <source>
        <dbReference type="Proteomes" id="UP000198822"/>
    </source>
</evidence>
<organism evidence="1 2">
    <name type="scientific">Agrococcus jejuensis</name>
    <dbReference type="NCBI Taxonomy" id="399736"/>
    <lineage>
        <taxon>Bacteria</taxon>
        <taxon>Bacillati</taxon>
        <taxon>Actinomycetota</taxon>
        <taxon>Actinomycetes</taxon>
        <taxon>Micrococcales</taxon>
        <taxon>Microbacteriaceae</taxon>
        <taxon>Agrococcus</taxon>
    </lineage>
</organism>
<name>A0A1G8BBH8_9MICO</name>
<reference evidence="2" key="1">
    <citation type="submission" date="2016-10" db="EMBL/GenBank/DDBJ databases">
        <authorList>
            <person name="Varghese N."/>
            <person name="Submissions S."/>
        </authorList>
    </citation>
    <scope>NUCLEOTIDE SEQUENCE [LARGE SCALE GENOMIC DNA]</scope>
    <source>
        <strain evidence="2">DSM 22002</strain>
    </source>
</reference>
<gene>
    <name evidence="1" type="ORF">SAMN04489720_0843</name>
</gene>
<dbReference type="AlphaFoldDB" id="A0A1G8BBH8"/>
<evidence type="ECO:0000313" key="1">
    <source>
        <dbReference type="EMBL" id="SDH30464.1"/>
    </source>
</evidence>
<proteinExistence type="predicted"/>